<feature type="domain" description="Helicase ATP-binding" evidence="6">
    <location>
        <begin position="811"/>
        <end position="981"/>
    </location>
</feature>
<feature type="region of interest" description="Disordered" evidence="5">
    <location>
        <begin position="246"/>
        <end position="276"/>
    </location>
</feature>
<gene>
    <name evidence="8" type="ORF">BO71DRAFT_479250</name>
</gene>
<dbReference type="Gene3D" id="3.40.50.300">
    <property type="entry name" value="P-loop containing nucleotide triphosphate hydrolases"/>
    <property type="match status" value="2"/>
</dbReference>
<evidence type="ECO:0000256" key="2">
    <source>
        <dbReference type="ARBA" id="ARBA00022801"/>
    </source>
</evidence>
<keyword evidence="4" id="KW-0067">ATP-binding</keyword>
<evidence type="ECO:0000313" key="9">
    <source>
        <dbReference type="Proteomes" id="UP000247810"/>
    </source>
</evidence>
<evidence type="ECO:0000259" key="7">
    <source>
        <dbReference type="PROSITE" id="PS51194"/>
    </source>
</evidence>
<organism evidence="8 9">
    <name type="scientific">Aspergillus ellipticus CBS 707.79</name>
    <dbReference type="NCBI Taxonomy" id="1448320"/>
    <lineage>
        <taxon>Eukaryota</taxon>
        <taxon>Fungi</taxon>
        <taxon>Dikarya</taxon>
        <taxon>Ascomycota</taxon>
        <taxon>Pezizomycotina</taxon>
        <taxon>Eurotiomycetes</taxon>
        <taxon>Eurotiomycetidae</taxon>
        <taxon>Eurotiales</taxon>
        <taxon>Aspergillaceae</taxon>
        <taxon>Aspergillus</taxon>
        <taxon>Aspergillus subgen. Circumdati</taxon>
    </lineage>
</organism>
<dbReference type="SMART" id="SM00487">
    <property type="entry name" value="DEXDc"/>
    <property type="match status" value="1"/>
</dbReference>
<dbReference type="Pfam" id="PF26076">
    <property type="entry name" value="WHD_DDX60"/>
    <property type="match status" value="1"/>
</dbReference>
<reference evidence="8 9" key="1">
    <citation type="submission" date="2018-02" db="EMBL/GenBank/DDBJ databases">
        <title>The genomes of Aspergillus section Nigri reveals drivers in fungal speciation.</title>
        <authorList>
            <consortium name="DOE Joint Genome Institute"/>
            <person name="Vesth T.C."/>
            <person name="Nybo J."/>
            <person name="Theobald S."/>
            <person name="Brandl J."/>
            <person name="Frisvad J.C."/>
            <person name="Nielsen K.F."/>
            <person name="Lyhne E.K."/>
            <person name="Kogle M.E."/>
            <person name="Kuo A."/>
            <person name="Riley R."/>
            <person name="Clum A."/>
            <person name="Nolan M."/>
            <person name="Lipzen A."/>
            <person name="Salamov A."/>
            <person name="Henrissat B."/>
            <person name="Wiebenga A."/>
            <person name="De vries R.P."/>
            <person name="Grigoriev I.V."/>
            <person name="Mortensen U.H."/>
            <person name="Andersen M.R."/>
            <person name="Baker S.E."/>
        </authorList>
    </citation>
    <scope>NUCLEOTIDE SEQUENCE [LARGE SCALE GENOMIC DNA]</scope>
    <source>
        <strain evidence="8 9">CBS 707.79</strain>
    </source>
</reference>
<feature type="region of interest" description="Disordered" evidence="5">
    <location>
        <begin position="589"/>
        <end position="624"/>
    </location>
</feature>
<feature type="compositionally biased region" description="Acidic residues" evidence="5">
    <location>
        <begin position="1801"/>
        <end position="1816"/>
    </location>
</feature>
<keyword evidence="2" id="KW-0378">Hydrolase</keyword>
<evidence type="ECO:0000256" key="5">
    <source>
        <dbReference type="SAM" id="MobiDB-lite"/>
    </source>
</evidence>
<dbReference type="PANTHER" id="PTHR44533:SF4">
    <property type="entry name" value="DEAD_H RNA HELICASE, PUTATIVE-RELATED"/>
    <property type="match status" value="1"/>
</dbReference>
<feature type="compositionally biased region" description="Polar residues" evidence="5">
    <location>
        <begin position="594"/>
        <end position="624"/>
    </location>
</feature>
<keyword evidence="1" id="KW-0547">Nucleotide-binding</keyword>
<dbReference type="SUPFAM" id="SSF52540">
    <property type="entry name" value="P-loop containing nucleoside triphosphate hydrolases"/>
    <property type="match status" value="1"/>
</dbReference>
<proteinExistence type="predicted"/>
<feature type="region of interest" description="Disordered" evidence="5">
    <location>
        <begin position="168"/>
        <end position="197"/>
    </location>
</feature>
<evidence type="ECO:0000259" key="6">
    <source>
        <dbReference type="PROSITE" id="PS51192"/>
    </source>
</evidence>
<dbReference type="GO" id="GO:0004386">
    <property type="term" value="F:helicase activity"/>
    <property type="evidence" value="ECO:0007669"/>
    <property type="project" value="UniProtKB-KW"/>
</dbReference>
<feature type="region of interest" description="Disordered" evidence="5">
    <location>
        <begin position="1221"/>
        <end position="1267"/>
    </location>
</feature>
<dbReference type="InterPro" id="IPR052431">
    <property type="entry name" value="SKI2_subfamily_helicases"/>
</dbReference>
<dbReference type="VEuPathDB" id="FungiDB:BO71DRAFT_479250"/>
<dbReference type="EMBL" id="KZ825799">
    <property type="protein sequence ID" value="PYH99809.1"/>
    <property type="molecule type" value="Genomic_DNA"/>
</dbReference>
<protein>
    <submittedName>
        <fullName evidence="8">DEAD/DEAH box helicase</fullName>
    </submittedName>
</protein>
<dbReference type="InterPro" id="IPR014001">
    <property type="entry name" value="Helicase_ATP-bd"/>
</dbReference>
<evidence type="ECO:0000313" key="8">
    <source>
        <dbReference type="EMBL" id="PYH99809.1"/>
    </source>
</evidence>
<dbReference type="STRING" id="1448320.A0A319DQR9"/>
<dbReference type="Proteomes" id="UP000247810">
    <property type="component" value="Unassembled WGS sequence"/>
</dbReference>
<dbReference type="PANTHER" id="PTHR44533">
    <property type="entry name" value="DEAD/H RNA HELICASE, PUTATIVE-RELATED"/>
    <property type="match status" value="1"/>
</dbReference>
<keyword evidence="9" id="KW-1185">Reference proteome</keyword>
<dbReference type="InterPro" id="IPR059032">
    <property type="entry name" value="WHD_DDX60"/>
</dbReference>
<dbReference type="InterPro" id="IPR027417">
    <property type="entry name" value="P-loop_NTPase"/>
</dbReference>
<evidence type="ECO:0000256" key="1">
    <source>
        <dbReference type="ARBA" id="ARBA00022741"/>
    </source>
</evidence>
<sequence length="1864" mass="208940">MGDSQKLLRWYNGLHSRTVDLVGDYAGSELFIIEGDSLLLQCFSDDQLHFSSGFQLLHATYVVERFLAQLHQRHCNFHIVFFSENSEASIPPDVDESALPKYRLAREAILQHLLHNAPEAIQVKSFDKYDCPEFKEYLVSVGAYFLMCHDGAFPEIFRHMQLSKAVEDPEDLRMSSDEDESDDDYEESNPDPPPKLWPTRVTLRSMIHWFVSQGYNISLLNSVEWRDTKVIATVLEGSAERARQVYDSVKLDNTEDAESSNSDTEEEETDDDVKTKFDDLKIQTSVQPSTDLDHNSIENTLQTILDVIGSASSQDLTQREWALVLTVSVMFASGCLDDNDFLAIRAALLHTVIMSECKLSDRVYDPTETSDGESFLVQYAVVARDVITSPLWLNFAKTNSLPCDLGDMIDGRLFLETLNISKTSPIEKTFSPAILARLSILGSILKDLCGSELNGAIKSNGVVEQPTGSKEENKKEESSRSRRQRNPFTTVLPFSNPVLDPHLRPISLAVDTSTTDLESLTVSRIFEELSHWHNPRRSLEKKNEGPTPQKVLRRNQLWMAETVDYAASLTNAAGGILEPETVFLKSAKDRNRKPVQSSGSPTSNTVEQSGRQNPSTSSVRSQAALQLRGKQTEALSKQLKAWETKCRGFEQDQNLVQRYLNAREYLFSLRDEKRRLVEAEILTYLVSTLVRIWKDKCASDKKAQSMSVVALMWHLIIQISKLKQGVTKEIERCIRSTTNALKLPAVDLSSDTSGALSFQFAPLTNQPNLEIGLSPTDFQLAHAGPYFDRNIDSAPDSRVDFEPDKWQRETLDQIDAQASLFVVAPTSAGKTFISFYAMKQILENSDDGVLVYVAPTKALVNQIAAEVQARFKKSFKHGGKSVWAIHTRDYRINEPNGCQILITVPHILQIMLLAPSNAKSWSSRVKRIIFDEIHCIGQAEDGIVWEQLLLLAPCPIIALSATVGNPKAFNNWLSLTQKSNGTDLKMIEHKTRWSDLRKYNYNPPQEFVFKGLQDPTRLASLGLDDCPNVSLVHPVSSLIDRSRGIPDDFTLEPRDCWTLWNAMNKYQTEKYPLDKSLDPTVALPKIITKANVFQWEAGLKVALKHWIVNYDSPFDAVLKELSEQPRAGDKSDVQVSSGVISDSDSPRAVKKNSLVDTTLPLICSLHEQGALPALFFNYDRSWCEKICQSLLEELQESESRWKKSSPAWAKKIAEWEAWKKNAEKRAKQKGPAKGKKGKADGNMSKAEQLRDTASEESSWHASFNPDEPDPRFSLADIKKYSLSELEEYAKELRRRDVPEWLLDALKRGIGIHHAGMNRKYRHVCEILFRKGYLRVVIATGTLALGINMPCKTVVFSGDSVFLTALGFRQAAGRAGRRGFDFLGNVVFQGVSHSKVARLLSSKLPSLNGHFPITTSLVLRLLILLHESGQSSYAVKAINSMLSSPRIYLGGPESKHTVLHHLRFSIEYLRRNYLLDPTGVPLNFAGTISHLYYTENSSFAFHALLSGGYFHRLSRKVNKYPKEVTRTLMLVLSHLFGRQYLRPAVLENLMKSEKKSPSVVVLPDLPKPAAKLLRAHNEKTLDIYSTYVTTFVDQHITEPDCFLPLTQIKCGGDKSPDEISDLMPTTPPTRVSSSFVALSGQRDQWKSISHLCKTVRNGVWLEEAVIPYVGLYPEEDQAPLNAYLYDFFKHGNVDALDKGNGIRTGDVWFVLNDFSLVLATIVTSFENFLKLSPNTDLDMIDATGSGDAHEVDLDDNAINAAPDRFAGPVGRTQTPTQSKAQAPAAAPTVAPVKKKKAKVADSWEDEMGDGDSSEEEDATAKQQAKDNEVSAANVEKLEDEAFLQVLKAFKLLQTEFNTKFKAMWA</sequence>
<dbReference type="Pfam" id="PF00270">
    <property type="entry name" value="DEAD"/>
    <property type="match status" value="1"/>
</dbReference>
<evidence type="ECO:0000256" key="3">
    <source>
        <dbReference type="ARBA" id="ARBA00022806"/>
    </source>
</evidence>
<dbReference type="InterPro" id="IPR001650">
    <property type="entry name" value="Helicase_C-like"/>
</dbReference>
<feature type="domain" description="Helicase C-terminal" evidence="7">
    <location>
        <begin position="1276"/>
        <end position="1424"/>
    </location>
</feature>
<dbReference type="OrthoDB" id="2320933at2759"/>
<dbReference type="SMART" id="SM00490">
    <property type="entry name" value="HELICc"/>
    <property type="match status" value="1"/>
</dbReference>
<keyword evidence="3 8" id="KW-0347">Helicase</keyword>
<dbReference type="Pfam" id="PF00271">
    <property type="entry name" value="Helicase_C"/>
    <property type="match status" value="1"/>
</dbReference>
<dbReference type="FunFam" id="3.40.50.300:FF:001039">
    <property type="entry name" value="ATP-dependent RNA helicase DDX60"/>
    <property type="match status" value="1"/>
</dbReference>
<feature type="region of interest" description="Disordered" evidence="5">
    <location>
        <begin position="1761"/>
        <end position="1831"/>
    </location>
</feature>
<dbReference type="GO" id="GO:0003676">
    <property type="term" value="F:nucleic acid binding"/>
    <property type="evidence" value="ECO:0007669"/>
    <property type="project" value="InterPro"/>
</dbReference>
<dbReference type="GO" id="GO:0005737">
    <property type="term" value="C:cytoplasm"/>
    <property type="evidence" value="ECO:0007669"/>
    <property type="project" value="TreeGrafter"/>
</dbReference>
<feature type="compositionally biased region" description="Basic residues" evidence="5">
    <location>
        <begin position="1226"/>
        <end position="1236"/>
    </location>
</feature>
<feature type="compositionally biased region" description="Low complexity" evidence="5">
    <location>
        <begin position="1771"/>
        <end position="1790"/>
    </location>
</feature>
<dbReference type="CDD" id="cd18025">
    <property type="entry name" value="DEXHc_DDX60"/>
    <property type="match status" value="1"/>
</dbReference>
<feature type="region of interest" description="Disordered" evidence="5">
    <location>
        <begin position="460"/>
        <end position="491"/>
    </location>
</feature>
<dbReference type="GO" id="GO:0016787">
    <property type="term" value="F:hydrolase activity"/>
    <property type="evidence" value="ECO:0007669"/>
    <property type="project" value="UniProtKB-KW"/>
</dbReference>
<dbReference type="InterPro" id="IPR011545">
    <property type="entry name" value="DEAD/DEAH_box_helicase_dom"/>
</dbReference>
<dbReference type="PROSITE" id="PS51192">
    <property type="entry name" value="HELICASE_ATP_BIND_1"/>
    <property type="match status" value="1"/>
</dbReference>
<dbReference type="Pfam" id="PF23002">
    <property type="entry name" value="PIN-like_DDX60"/>
    <property type="match status" value="1"/>
</dbReference>
<feature type="compositionally biased region" description="Acidic residues" evidence="5">
    <location>
        <begin position="254"/>
        <end position="271"/>
    </location>
</feature>
<accession>A0A319DQR9</accession>
<dbReference type="GO" id="GO:0005524">
    <property type="term" value="F:ATP binding"/>
    <property type="evidence" value="ECO:0007669"/>
    <property type="project" value="UniProtKB-KW"/>
</dbReference>
<feature type="compositionally biased region" description="Acidic residues" evidence="5">
    <location>
        <begin position="177"/>
        <end position="189"/>
    </location>
</feature>
<name>A0A319DQR9_9EURO</name>
<feature type="compositionally biased region" description="Basic and acidic residues" evidence="5">
    <location>
        <begin position="469"/>
        <end position="480"/>
    </location>
</feature>
<evidence type="ECO:0000256" key="4">
    <source>
        <dbReference type="ARBA" id="ARBA00022840"/>
    </source>
</evidence>
<dbReference type="PROSITE" id="PS51194">
    <property type="entry name" value="HELICASE_CTER"/>
    <property type="match status" value="1"/>
</dbReference>
<dbReference type="InterPro" id="IPR055124">
    <property type="entry name" value="PIN-like_DDX60"/>
</dbReference>